<dbReference type="AlphaFoldDB" id="A0A836FZE8"/>
<keyword evidence="5" id="KW-0548">Nucleotidyltransferase</keyword>
<dbReference type="Pfam" id="PF17917">
    <property type="entry name" value="RT_RNaseH"/>
    <property type="match status" value="1"/>
</dbReference>
<evidence type="ECO:0000256" key="1">
    <source>
        <dbReference type="ARBA" id="ARBA00004141"/>
    </source>
</evidence>
<evidence type="ECO:0000313" key="15">
    <source>
        <dbReference type="EMBL" id="KAG5327716.1"/>
    </source>
</evidence>
<evidence type="ECO:0000256" key="5">
    <source>
        <dbReference type="ARBA" id="ARBA00022695"/>
    </source>
</evidence>
<dbReference type="OrthoDB" id="7692176at2759"/>
<dbReference type="PROSITE" id="PS51003">
    <property type="entry name" value="CYTB_CTER"/>
    <property type="match status" value="1"/>
</dbReference>
<keyword evidence="2" id="KW-0813">Transport</keyword>
<evidence type="ECO:0000256" key="12">
    <source>
        <dbReference type="ARBA" id="ARBA00023136"/>
    </source>
</evidence>
<protein>
    <submittedName>
        <fullName evidence="15">CYB protein</fullName>
    </submittedName>
</protein>
<evidence type="ECO:0000256" key="3">
    <source>
        <dbReference type="ARBA" id="ARBA00022679"/>
    </source>
</evidence>
<dbReference type="InterPro" id="IPR036150">
    <property type="entry name" value="Cyt_b/b6_C_sf"/>
</dbReference>
<dbReference type="PANTHER" id="PTHR37984">
    <property type="entry name" value="PROTEIN CBG26694"/>
    <property type="match status" value="1"/>
</dbReference>
<keyword evidence="16" id="KW-1185">Reference proteome</keyword>
<evidence type="ECO:0000256" key="4">
    <source>
        <dbReference type="ARBA" id="ARBA00022692"/>
    </source>
</evidence>
<evidence type="ECO:0000256" key="11">
    <source>
        <dbReference type="ARBA" id="ARBA00022989"/>
    </source>
</evidence>
<keyword evidence="6" id="KW-0540">Nuclease</keyword>
<dbReference type="InterPro" id="IPR005798">
    <property type="entry name" value="Cyt_b/b6_C"/>
</dbReference>
<feature type="transmembrane region" description="Helical" evidence="13">
    <location>
        <begin position="268"/>
        <end position="286"/>
    </location>
</feature>
<organism evidence="15 16">
    <name type="scientific">Acromyrmex heyeri</name>
    <dbReference type="NCBI Taxonomy" id="230685"/>
    <lineage>
        <taxon>Eukaryota</taxon>
        <taxon>Metazoa</taxon>
        <taxon>Ecdysozoa</taxon>
        <taxon>Arthropoda</taxon>
        <taxon>Hexapoda</taxon>
        <taxon>Insecta</taxon>
        <taxon>Pterygota</taxon>
        <taxon>Neoptera</taxon>
        <taxon>Endopterygota</taxon>
        <taxon>Hymenoptera</taxon>
        <taxon>Apocrita</taxon>
        <taxon>Aculeata</taxon>
        <taxon>Formicoidea</taxon>
        <taxon>Formicidae</taxon>
        <taxon>Myrmicinae</taxon>
        <taxon>Acromyrmex</taxon>
    </lineage>
</organism>
<evidence type="ECO:0000313" key="16">
    <source>
        <dbReference type="Proteomes" id="UP000670152"/>
    </source>
</evidence>
<dbReference type="GO" id="GO:0016491">
    <property type="term" value="F:oxidoreductase activity"/>
    <property type="evidence" value="ECO:0007669"/>
    <property type="project" value="UniProtKB-UniRule"/>
</dbReference>
<dbReference type="GO" id="GO:0022900">
    <property type="term" value="P:electron transport chain"/>
    <property type="evidence" value="ECO:0007669"/>
    <property type="project" value="UniProtKB-UniRule"/>
</dbReference>
<dbReference type="GO" id="GO:0016787">
    <property type="term" value="F:hydrolase activity"/>
    <property type="evidence" value="ECO:0007669"/>
    <property type="project" value="UniProtKB-KW"/>
</dbReference>
<evidence type="ECO:0000256" key="10">
    <source>
        <dbReference type="ARBA" id="ARBA00022982"/>
    </source>
</evidence>
<evidence type="ECO:0000256" key="7">
    <source>
        <dbReference type="ARBA" id="ARBA00022759"/>
    </source>
</evidence>
<sequence length="350" mass="41560">MSSWYRQFIRQFAVTSEPLTRLLEKNQRWDDEQHQAFEGIRAHLSIGIGADLVQNINEVENIIAFASRALSNVEKKYSWAIQKFRLYLEEYWFMVLTDHNSWLYNLRNSIGRLAKWAFEFLECDYKIIHRKEALHHVPDYRGEVVNAFLAAREEAKIFEDTEDPWYRRRLREISERPNALRGRWLPRMGPLLQSKAEFVYILVIQNLFTKSLRFLLTDNGTEFMNKTLQAFAAWINSKHIEPRRFFEDASEIVLEHVHSVMQHYDYEFFFILPFIIISVIFIHLFFLHATRSANPMGPHIQPEYFLFAYAILRSIPNKLGGVITFIISILYTLPLIKSRYFTSSSLFLTN</sequence>
<dbReference type="InterPro" id="IPR043502">
    <property type="entry name" value="DNA/RNA_pol_sf"/>
</dbReference>
<dbReference type="GO" id="GO:0003964">
    <property type="term" value="F:RNA-directed DNA polymerase activity"/>
    <property type="evidence" value="ECO:0007669"/>
    <property type="project" value="UniProtKB-KW"/>
</dbReference>
<comment type="subcellular location">
    <subcellularLocation>
        <location evidence="1">Membrane</location>
        <topology evidence="1">Multi-pass membrane protein</topology>
    </subcellularLocation>
</comment>
<evidence type="ECO:0000259" key="14">
    <source>
        <dbReference type="PROSITE" id="PS51003"/>
    </source>
</evidence>
<evidence type="ECO:0000256" key="2">
    <source>
        <dbReference type="ARBA" id="ARBA00022448"/>
    </source>
</evidence>
<evidence type="ECO:0000256" key="13">
    <source>
        <dbReference type="SAM" id="Phobius"/>
    </source>
</evidence>
<dbReference type="GO" id="GO:0016020">
    <property type="term" value="C:membrane"/>
    <property type="evidence" value="ECO:0007669"/>
    <property type="project" value="UniProtKB-SubCell"/>
</dbReference>
<dbReference type="Gene3D" id="1.10.287.980">
    <property type="entry name" value="plastocyanin oxidoreductase"/>
    <property type="match status" value="1"/>
</dbReference>
<dbReference type="InterPro" id="IPR050951">
    <property type="entry name" value="Retrovirus_Pol_polyprotein"/>
</dbReference>
<dbReference type="SUPFAM" id="SSF81648">
    <property type="entry name" value="a domain/subunit of cytochrome bc1 complex (Ubiquinol-cytochrome c reductase)"/>
    <property type="match status" value="1"/>
</dbReference>
<evidence type="ECO:0000256" key="8">
    <source>
        <dbReference type="ARBA" id="ARBA00022801"/>
    </source>
</evidence>
<dbReference type="Pfam" id="PF00032">
    <property type="entry name" value="Cytochrom_B_C"/>
    <property type="match status" value="1"/>
</dbReference>
<keyword evidence="12 13" id="KW-0472">Membrane</keyword>
<evidence type="ECO:0000256" key="9">
    <source>
        <dbReference type="ARBA" id="ARBA00022918"/>
    </source>
</evidence>
<keyword evidence="10" id="KW-0249">Electron transport</keyword>
<comment type="caution">
    <text evidence="15">The sequence shown here is derived from an EMBL/GenBank/DDBJ whole genome shotgun (WGS) entry which is preliminary data.</text>
</comment>
<dbReference type="InterPro" id="IPR041373">
    <property type="entry name" value="RT_RNaseH"/>
</dbReference>
<keyword evidence="7" id="KW-0255">Endonuclease</keyword>
<keyword evidence="8" id="KW-0378">Hydrolase</keyword>
<keyword evidence="4 13" id="KW-0812">Transmembrane</keyword>
<dbReference type="GO" id="GO:0004519">
    <property type="term" value="F:endonuclease activity"/>
    <property type="evidence" value="ECO:0007669"/>
    <property type="project" value="UniProtKB-KW"/>
</dbReference>
<dbReference type="InterPro" id="IPR043128">
    <property type="entry name" value="Rev_trsase/Diguanyl_cyclase"/>
</dbReference>
<name>A0A836FZE8_9HYME</name>
<keyword evidence="3" id="KW-0808">Transferase</keyword>
<accession>A0A836FZE8</accession>
<reference evidence="15 16" key="1">
    <citation type="submission" date="2020-02" db="EMBL/GenBank/DDBJ databases">
        <title>Relaxed selection underlies rapid genomic changes in the transitions from sociality to social parasitism in ants.</title>
        <authorList>
            <person name="Bi X."/>
        </authorList>
    </citation>
    <scope>NUCLEOTIDE SEQUENCE [LARGE SCALE GENOMIC DNA]</scope>
    <source>
        <strain evidence="15">BGI-DK2014b</strain>
        <tissue evidence="15">Whole body</tissue>
    </source>
</reference>
<evidence type="ECO:0000256" key="6">
    <source>
        <dbReference type="ARBA" id="ARBA00022722"/>
    </source>
</evidence>
<dbReference type="SUPFAM" id="SSF56672">
    <property type="entry name" value="DNA/RNA polymerases"/>
    <property type="match status" value="1"/>
</dbReference>
<keyword evidence="11 13" id="KW-1133">Transmembrane helix</keyword>
<feature type="domain" description="Cytochrome b/b6 C-terminal region profile" evidence="14">
    <location>
        <begin position="298"/>
        <end position="350"/>
    </location>
</feature>
<proteinExistence type="predicted"/>
<feature type="transmembrane region" description="Helical" evidence="13">
    <location>
        <begin position="306"/>
        <end position="333"/>
    </location>
</feature>
<dbReference type="PANTHER" id="PTHR37984:SF5">
    <property type="entry name" value="PROTEIN NYNRIN-LIKE"/>
    <property type="match status" value="1"/>
</dbReference>
<feature type="non-terminal residue" evidence="15">
    <location>
        <position position="350"/>
    </location>
</feature>
<dbReference type="Gene3D" id="3.30.70.270">
    <property type="match status" value="1"/>
</dbReference>
<feature type="non-terminal residue" evidence="15">
    <location>
        <position position="1"/>
    </location>
</feature>
<dbReference type="EMBL" id="JAANIB010007085">
    <property type="protein sequence ID" value="KAG5327716.1"/>
    <property type="molecule type" value="Genomic_DNA"/>
</dbReference>
<dbReference type="Proteomes" id="UP000670152">
    <property type="component" value="Unassembled WGS sequence"/>
</dbReference>
<dbReference type="GO" id="GO:0009055">
    <property type="term" value="F:electron transfer activity"/>
    <property type="evidence" value="ECO:0007669"/>
    <property type="project" value="InterPro"/>
</dbReference>
<gene>
    <name evidence="15" type="primary">cytb</name>
    <name evidence="15" type="ORF">G6Z77_0011753</name>
</gene>
<keyword evidence="9" id="KW-0695">RNA-directed DNA polymerase</keyword>